<name>A0A8K0UIW4_9AGAR</name>
<evidence type="ECO:0000313" key="3">
    <source>
        <dbReference type="Proteomes" id="UP000813824"/>
    </source>
</evidence>
<sequence length="252" mass="27749">MTAALYLESPKTPLHECSPNLMPFHIGYSGPAPISTYFRVKPAPAPTFGSLKEETPAETLPDKETEGAVTESQETDIDDALTDPNPTITASASSSATLVNDVEMATEGLSKVSLQRHYVAAFRGRAMHGLEVDLPEGYSGLVFRSPPANEKPTGSKKDGIPESRKKGVQPQTGRPRRQSRAPVEEAEEGVEDADMHNGAEDDELRRVLRPQGTFSSFRLWNPDIPVDEGRDEYIRSLTEWTKLAAEIHRYED</sequence>
<reference evidence="2" key="1">
    <citation type="journal article" date="2021" name="New Phytol.">
        <title>Evolutionary innovations through gain and loss of genes in the ectomycorrhizal Boletales.</title>
        <authorList>
            <person name="Wu G."/>
            <person name="Miyauchi S."/>
            <person name="Morin E."/>
            <person name="Kuo A."/>
            <person name="Drula E."/>
            <person name="Varga T."/>
            <person name="Kohler A."/>
            <person name="Feng B."/>
            <person name="Cao Y."/>
            <person name="Lipzen A."/>
            <person name="Daum C."/>
            <person name="Hundley H."/>
            <person name="Pangilinan J."/>
            <person name="Johnson J."/>
            <person name="Barry K."/>
            <person name="LaButti K."/>
            <person name="Ng V."/>
            <person name="Ahrendt S."/>
            <person name="Min B."/>
            <person name="Choi I.G."/>
            <person name="Park H."/>
            <person name="Plett J.M."/>
            <person name="Magnuson J."/>
            <person name="Spatafora J.W."/>
            <person name="Nagy L.G."/>
            <person name="Henrissat B."/>
            <person name="Grigoriev I.V."/>
            <person name="Yang Z.L."/>
            <person name="Xu J."/>
            <person name="Martin F.M."/>
        </authorList>
    </citation>
    <scope>NUCLEOTIDE SEQUENCE</scope>
    <source>
        <strain evidence="2">KKN 215</strain>
    </source>
</reference>
<feature type="compositionally biased region" description="Basic and acidic residues" evidence="1">
    <location>
        <begin position="153"/>
        <end position="165"/>
    </location>
</feature>
<dbReference type="PANTHER" id="PTHR47204">
    <property type="entry name" value="OS02G0168900 PROTEIN"/>
    <property type="match status" value="1"/>
</dbReference>
<evidence type="ECO:0000256" key="1">
    <source>
        <dbReference type="SAM" id="MobiDB-lite"/>
    </source>
</evidence>
<feature type="region of interest" description="Disordered" evidence="1">
    <location>
        <begin position="143"/>
        <end position="207"/>
    </location>
</feature>
<dbReference type="GO" id="GO:0032299">
    <property type="term" value="C:ribonuclease H2 complex"/>
    <property type="evidence" value="ECO:0007669"/>
    <property type="project" value="InterPro"/>
</dbReference>
<dbReference type="Pfam" id="PF08615">
    <property type="entry name" value="RNase_H2_suC"/>
    <property type="match status" value="1"/>
</dbReference>
<accession>A0A8K0UIW4</accession>
<comment type="caution">
    <text evidence="2">The sequence shown here is derived from an EMBL/GenBank/DDBJ whole genome shotgun (WGS) entry which is preliminary data.</text>
</comment>
<dbReference type="EMBL" id="JAEVFJ010000028">
    <property type="protein sequence ID" value="KAH8093826.1"/>
    <property type="molecule type" value="Genomic_DNA"/>
</dbReference>
<protein>
    <submittedName>
        <fullName evidence="2">Ribonuclease H2, subunit C</fullName>
    </submittedName>
</protein>
<dbReference type="Proteomes" id="UP000813824">
    <property type="component" value="Unassembled WGS sequence"/>
</dbReference>
<gene>
    <name evidence="2" type="ORF">BXZ70DRAFT_949339</name>
</gene>
<dbReference type="GO" id="GO:0006401">
    <property type="term" value="P:RNA catabolic process"/>
    <property type="evidence" value="ECO:0007669"/>
    <property type="project" value="InterPro"/>
</dbReference>
<dbReference type="CDD" id="cd09271">
    <property type="entry name" value="RNase_H2-C"/>
    <property type="match status" value="1"/>
</dbReference>
<dbReference type="OrthoDB" id="6222486at2759"/>
<dbReference type="InterPro" id="IPR013924">
    <property type="entry name" value="RNase_H2_suC"/>
</dbReference>
<feature type="compositionally biased region" description="Basic and acidic residues" evidence="1">
    <location>
        <begin position="51"/>
        <end position="66"/>
    </location>
</feature>
<dbReference type="Gene3D" id="2.40.128.680">
    <property type="match status" value="1"/>
</dbReference>
<dbReference type="AlphaFoldDB" id="A0A8K0UIW4"/>
<evidence type="ECO:0000313" key="2">
    <source>
        <dbReference type="EMBL" id="KAH8093826.1"/>
    </source>
</evidence>
<feature type="region of interest" description="Disordered" evidence="1">
    <location>
        <begin position="47"/>
        <end position="94"/>
    </location>
</feature>
<feature type="compositionally biased region" description="Basic and acidic residues" evidence="1">
    <location>
        <begin position="193"/>
        <end position="206"/>
    </location>
</feature>
<proteinExistence type="predicted"/>
<organism evidence="2 3">
    <name type="scientific">Cristinia sonorae</name>
    <dbReference type="NCBI Taxonomy" id="1940300"/>
    <lineage>
        <taxon>Eukaryota</taxon>
        <taxon>Fungi</taxon>
        <taxon>Dikarya</taxon>
        <taxon>Basidiomycota</taxon>
        <taxon>Agaricomycotina</taxon>
        <taxon>Agaricomycetes</taxon>
        <taxon>Agaricomycetidae</taxon>
        <taxon>Agaricales</taxon>
        <taxon>Pleurotineae</taxon>
        <taxon>Stephanosporaceae</taxon>
        <taxon>Cristinia</taxon>
    </lineage>
</organism>
<keyword evidence="3" id="KW-1185">Reference proteome</keyword>
<dbReference type="PANTHER" id="PTHR47204:SF1">
    <property type="entry name" value="RIBONUCLEASE H2 SUBUNIT C"/>
    <property type="match status" value="1"/>
</dbReference>